<dbReference type="PANTHER" id="PTHR33295:SF20">
    <property type="entry name" value="ATPASE"/>
    <property type="match status" value="1"/>
</dbReference>
<evidence type="ECO:0000313" key="4">
    <source>
        <dbReference type="Proteomes" id="UP000230781"/>
    </source>
</evidence>
<evidence type="ECO:0000259" key="2">
    <source>
        <dbReference type="Pfam" id="PF13635"/>
    </source>
</evidence>
<dbReference type="SUPFAM" id="SSF52540">
    <property type="entry name" value="P-loop containing nucleoside triphosphate hydrolases"/>
    <property type="match status" value="1"/>
</dbReference>
<dbReference type="InterPro" id="IPR027417">
    <property type="entry name" value="P-loop_NTPase"/>
</dbReference>
<accession>A0A2D3PNE9</accession>
<dbReference type="RefSeq" id="WP_100025642.1">
    <property type="nucleotide sequence ID" value="NZ_CP024704.1"/>
</dbReference>
<reference evidence="3 4" key="1">
    <citation type="submission" date="2017-11" db="EMBL/GenBank/DDBJ databases">
        <title>Genome sequencing of Fusobacterium periodonticum KCOM 2555.</title>
        <authorList>
            <person name="Kook J.-K."/>
            <person name="Park S.-N."/>
            <person name="Lim Y.K."/>
        </authorList>
    </citation>
    <scope>NUCLEOTIDE SEQUENCE [LARGE SCALE GENOMIC DNA]</scope>
    <source>
        <strain evidence="3 4">KCOM 2555</strain>
    </source>
</reference>
<evidence type="ECO:0000259" key="1">
    <source>
        <dbReference type="Pfam" id="PF13173"/>
    </source>
</evidence>
<dbReference type="InterPro" id="IPR025420">
    <property type="entry name" value="DUF4143"/>
</dbReference>
<dbReference type="Proteomes" id="UP000230781">
    <property type="component" value="Chromosome"/>
</dbReference>
<organism evidence="3 4">
    <name type="scientific">Fusobacterium pseudoperiodonticum</name>
    <dbReference type="NCBI Taxonomy" id="2663009"/>
    <lineage>
        <taxon>Bacteria</taxon>
        <taxon>Fusobacteriati</taxon>
        <taxon>Fusobacteriota</taxon>
        <taxon>Fusobacteriia</taxon>
        <taxon>Fusobacteriales</taxon>
        <taxon>Fusobacteriaceae</taxon>
        <taxon>Fusobacterium</taxon>
    </lineage>
</organism>
<dbReference type="PANTHER" id="PTHR33295">
    <property type="entry name" value="ATPASE"/>
    <property type="match status" value="1"/>
</dbReference>
<sequence length="401" mass="47268">MDYIIREKYISKIKPFINKPVIKILTGMRRVGKSSLLHIIKDEILKDVADENKIYINFEATNLLSINNVNSLLEYLKPLLEDIEGKVYFFFDEIQIVDGWEQVISDLKLNRDCDFYLTSSNAKLISNTSLSEEYVEFEIQPFTFSEFKKTFENMELSKENLFYKFIQLGGLPFLKYFDLDETPSFEYLNDIYNTVLVKDVLQYNNIRDVDLFNHIFSYVIANVGQSFSASSIKTYLKNKNKNISVDTILNYLEYCNVAFLIKKVPRYDVLSKKTLKIDEKYYLTDHGFRQATGFPITQDIERILENIVYIELLSRGYEVKVGKIKDKEINFIAKKEKDLSYYQISYKIRDEKTRERIYETYNSVTDNFPKYVLSMDHSNFSQDGIIHKNIIDFLLEDEGVK</sequence>
<dbReference type="EMBL" id="CP024704">
    <property type="protein sequence ID" value="ATV69219.1"/>
    <property type="molecule type" value="Genomic_DNA"/>
</dbReference>
<evidence type="ECO:0000313" key="3">
    <source>
        <dbReference type="EMBL" id="ATV69219.1"/>
    </source>
</evidence>
<feature type="domain" description="DUF4143" evidence="2">
    <location>
        <begin position="198"/>
        <end position="340"/>
    </location>
</feature>
<dbReference type="Gene3D" id="3.40.50.300">
    <property type="entry name" value="P-loop containing nucleotide triphosphate hydrolases"/>
    <property type="match status" value="1"/>
</dbReference>
<feature type="domain" description="AAA" evidence="1">
    <location>
        <begin position="22"/>
        <end position="147"/>
    </location>
</feature>
<gene>
    <name evidence="3" type="ORF">CTM98_00005</name>
</gene>
<proteinExistence type="predicted"/>
<name>A0A2D3PNE9_9FUSO</name>
<dbReference type="Pfam" id="PF13635">
    <property type="entry name" value="DUF4143"/>
    <property type="match status" value="1"/>
</dbReference>
<dbReference type="InterPro" id="IPR041682">
    <property type="entry name" value="AAA_14"/>
</dbReference>
<dbReference type="AlphaFoldDB" id="A0A2D3PNE9"/>
<dbReference type="Pfam" id="PF13173">
    <property type="entry name" value="AAA_14"/>
    <property type="match status" value="1"/>
</dbReference>
<protein>
    <submittedName>
        <fullName evidence="3">ATPase</fullName>
    </submittedName>
</protein>